<dbReference type="InterPro" id="IPR035906">
    <property type="entry name" value="MetI-like_sf"/>
</dbReference>
<evidence type="ECO:0000256" key="5">
    <source>
        <dbReference type="ARBA" id="ARBA00022692"/>
    </source>
</evidence>
<dbReference type="PANTHER" id="PTHR43357:SF4">
    <property type="entry name" value="INNER MEMBRANE ABC TRANSPORTER PERMEASE PROTEIN YDCV"/>
    <property type="match status" value="1"/>
</dbReference>
<dbReference type="EMBL" id="CP042582">
    <property type="protein sequence ID" value="QEX23821.1"/>
    <property type="molecule type" value="Genomic_DNA"/>
</dbReference>
<accession>A0A5J6N270</accession>
<keyword evidence="4" id="KW-0997">Cell inner membrane</keyword>
<feature type="transmembrane region" description="Helical" evidence="8">
    <location>
        <begin position="110"/>
        <end position="134"/>
    </location>
</feature>
<feature type="transmembrane region" description="Helical" evidence="8">
    <location>
        <begin position="23"/>
        <end position="44"/>
    </location>
</feature>
<evidence type="ECO:0000256" key="4">
    <source>
        <dbReference type="ARBA" id="ARBA00022519"/>
    </source>
</evidence>
<evidence type="ECO:0000259" key="9">
    <source>
        <dbReference type="PROSITE" id="PS50928"/>
    </source>
</evidence>
<dbReference type="InterPro" id="IPR000515">
    <property type="entry name" value="MetI-like"/>
</dbReference>
<feature type="transmembrane region" description="Helical" evidence="8">
    <location>
        <begin position="195"/>
        <end position="221"/>
    </location>
</feature>
<keyword evidence="5 8" id="KW-0812">Transmembrane</keyword>
<evidence type="ECO:0000256" key="3">
    <source>
        <dbReference type="ARBA" id="ARBA00022475"/>
    </source>
</evidence>
<evidence type="ECO:0000256" key="7">
    <source>
        <dbReference type="ARBA" id="ARBA00023136"/>
    </source>
</evidence>
<dbReference type="SUPFAM" id="SSF161098">
    <property type="entry name" value="MetI-like"/>
    <property type="match status" value="1"/>
</dbReference>
<evidence type="ECO:0000256" key="6">
    <source>
        <dbReference type="ARBA" id="ARBA00022989"/>
    </source>
</evidence>
<protein>
    <submittedName>
        <fullName evidence="10">Polyamine ABC transporter permease</fullName>
    </submittedName>
</protein>
<gene>
    <name evidence="10" type="ORF">FRZ61_37600</name>
</gene>
<dbReference type="GO" id="GO:0005886">
    <property type="term" value="C:plasma membrane"/>
    <property type="evidence" value="ECO:0007669"/>
    <property type="project" value="UniProtKB-SubCell"/>
</dbReference>
<feature type="transmembrane region" description="Helical" evidence="8">
    <location>
        <begin position="79"/>
        <end position="98"/>
    </location>
</feature>
<dbReference type="CDD" id="cd06261">
    <property type="entry name" value="TM_PBP2"/>
    <property type="match status" value="1"/>
</dbReference>
<evidence type="ECO:0000256" key="8">
    <source>
        <dbReference type="RuleBase" id="RU363032"/>
    </source>
</evidence>
<keyword evidence="6 8" id="KW-1133">Transmembrane helix</keyword>
<keyword evidence="7 8" id="KW-0472">Membrane</keyword>
<feature type="transmembrane region" description="Helical" evidence="8">
    <location>
        <begin position="241"/>
        <end position="266"/>
    </location>
</feature>
<dbReference type="PANTHER" id="PTHR43357">
    <property type="entry name" value="INNER MEMBRANE ABC TRANSPORTER PERMEASE PROTEIN YDCV"/>
    <property type="match status" value="1"/>
</dbReference>
<dbReference type="PROSITE" id="PS50928">
    <property type="entry name" value="ABC_TM1"/>
    <property type="match status" value="1"/>
</dbReference>
<dbReference type="AlphaFoldDB" id="A0A5J6N270"/>
<sequence>MIQMPMPAYATTPERAWYYAHRVIVAAILLFLIAPILVIMPLSFNSEPYFSYPMPGLSLRWYEDFFTNDRWTLALQNSIIVAVSVTLVSTALGTLAALGLSRPRFPARGLIMSLLISPIVVPVIISAVGMYFFYTRVGLTNSIPGVVLAHTALATPFVVITVTATLSGFDQTLTRAAASLGSNPVHSFFKITLPLILPGVISGGLFAFVTSFDEVVVVLFIASPEQRTLPKQMFSGIREMISPTITAAATLLILFAVAMLTTVELLRRRSERLRGIRS</sequence>
<organism evidence="10 11">
    <name type="scientific">Hypericibacter adhaerens</name>
    <dbReference type="NCBI Taxonomy" id="2602016"/>
    <lineage>
        <taxon>Bacteria</taxon>
        <taxon>Pseudomonadati</taxon>
        <taxon>Pseudomonadota</taxon>
        <taxon>Alphaproteobacteria</taxon>
        <taxon>Rhodospirillales</taxon>
        <taxon>Dongiaceae</taxon>
        <taxon>Hypericibacter</taxon>
    </lineage>
</organism>
<feature type="transmembrane region" description="Helical" evidence="8">
    <location>
        <begin position="146"/>
        <end position="166"/>
    </location>
</feature>
<feature type="domain" description="ABC transmembrane type-1" evidence="9">
    <location>
        <begin position="75"/>
        <end position="263"/>
    </location>
</feature>
<evidence type="ECO:0000313" key="10">
    <source>
        <dbReference type="EMBL" id="QEX23821.1"/>
    </source>
</evidence>
<keyword evidence="11" id="KW-1185">Reference proteome</keyword>
<dbReference type="GO" id="GO:0055085">
    <property type="term" value="P:transmembrane transport"/>
    <property type="evidence" value="ECO:0007669"/>
    <property type="project" value="InterPro"/>
</dbReference>
<reference evidence="10 11" key="1">
    <citation type="submission" date="2019-08" db="EMBL/GenBank/DDBJ databases">
        <title>Hyperibacter terrae gen. nov., sp. nov. and Hyperibacter viscosus sp. nov., two new members in the family Rhodospirillaceae isolated from the rhizosphere of Hypericum perforatum.</title>
        <authorList>
            <person name="Noviana Z."/>
        </authorList>
    </citation>
    <scope>NUCLEOTIDE SEQUENCE [LARGE SCALE GENOMIC DNA]</scope>
    <source>
        <strain evidence="10 11">R5959</strain>
    </source>
</reference>
<dbReference type="KEGG" id="hadh:FRZ61_37600"/>
<dbReference type="Gene3D" id="1.10.3720.10">
    <property type="entry name" value="MetI-like"/>
    <property type="match status" value="1"/>
</dbReference>
<proteinExistence type="inferred from homology"/>
<keyword evidence="2 8" id="KW-0813">Transport</keyword>
<comment type="subcellular location">
    <subcellularLocation>
        <location evidence="1">Cell inner membrane</location>
        <topology evidence="1">Multi-pass membrane protein</topology>
    </subcellularLocation>
    <subcellularLocation>
        <location evidence="8">Cell membrane</location>
        <topology evidence="8">Multi-pass membrane protein</topology>
    </subcellularLocation>
</comment>
<comment type="similarity">
    <text evidence="8">Belongs to the binding-protein-dependent transport system permease family.</text>
</comment>
<dbReference type="Pfam" id="PF00528">
    <property type="entry name" value="BPD_transp_1"/>
    <property type="match status" value="1"/>
</dbReference>
<evidence type="ECO:0000256" key="2">
    <source>
        <dbReference type="ARBA" id="ARBA00022448"/>
    </source>
</evidence>
<evidence type="ECO:0000256" key="1">
    <source>
        <dbReference type="ARBA" id="ARBA00004429"/>
    </source>
</evidence>
<keyword evidence="3" id="KW-1003">Cell membrane</keyword>
<dbReference type="Proteomes" id="UP000325797">
    <property type="component" value="Chromosome"/>
</dbReference>
<name>A0A5J6N270_9PROT</name>
<evidence type="ECO:0000313" key="11">
    <source>
        <dbReference type="Proteomes" id="UP000325797"/>
    </source>
</evidence>